<feature type="region of interest" description="Disordered" evidence="1">
    <location>
        <begin position="94"/>
        <end position="168"/>
    </location>
</feature>
<dbReference type="EMBL" id="CM007385">
    <property type="protein sequence ID" value="ONK68490.1"/>
    <property type="molecule type" value="Genomic_DNA"/>
</dbReference>
<dbReference type="Gramene" id="ONK68490">
    <property type="protein sequence ID" value="ONK68490"/>
    <property type="gene ID" value="A4U43_C05F12270"/>
</dbReference>
<evidence type="ECO:0000256" key="1">
    <source>
        <dbReference type="SAM" id="MobiDB-lite"/>
    </source>
</evidence>
<proteinExistence type="predicted"/>
<keyword evidence="3" id="KW-1185">Reference proteome</keyword>
<protein>
    <submittedName>
        <fullName evidence="2">Uncharacterized protein</fullName>
    </submittedName>
</protein>
<name>A0A5P1EWI9_ASPOF</name>
<reference evidence="3" key="1">
    <citation type="journal article" date="2017" name="Nat. Commun.">
        <title>The asparagus genome sheds light on the origin and evolution of a young Y chromosome.</title>
        <authorList>
            <person name="Harkess A."/>
            <person name="Zhou J."/>
            <person name="Xu C."/>
            <person name="Bowers J.E."/>
            <person name="Van der Hulst R."/>
            <person name="Ayyampalayam S."/>
            <person name="Mercati F."/>
            <person name="Riccardi P."/>
            <person name="McKain M.R."/>
            <person name="Kakrana A."/>
            <person name="Tang H."/>
            <person name="Ray J."/>
            <person name="Groenendijk J."/>
            <person name="Arikit S."/>
            <person name="Mathioni S.M."/>
            <person name="Nakano M."/>
            <person name="Shan H."/>
            <person name="Telgmann-Rauber A."/>
            <person name="Kanno A."/>
            <person name="Yue Z."/>
            <person name="Chen H."/>
            <person name="Li W."/>
            <person name="Chen Y."/>
            <person name="Xu X."/>
            <person name="Zhang Y."/>
            <person name="Luo S."/>
            <person name="Chen H."/>
            <person name="Gao J."/>
            <person name="Mao Z."/>
            <person name="Pires J.C."/>
            <person name="Luo M."/>
            <person name="Kudrna D."/>
            <person name="Wing R.A."/>
            <person name="Meyers B.C."/>
            <person name="Yi K."/>
            <person name="Kong H."/>
            <person name="Lavrijsen P."/>
            <person name="Sunseri F."/>
            <person name="Falavigna A."/>
            <person name="Ye Y."/>
            <person name="Leebens-Mack J.H."/>
            <person name="Chen G."/>
        </authorList>
    </citation>
    <scope>NUCLEOTIDE SEQUENCE [LARGE SCALE GENOMIC DNA]</scope>
    <source>
        <strain evidence="3">cv. DH0086</strain>
    </source>
</reference>
<evidence type="ECO:0000313" key="2">
    <source>
        <dbReference type="EMBL" id="ONK68490.1"/>
    </source>
</evidence>
<feature type="compositionally biased region" description="Acidic residues" evidence="1">
    <location>
        <begin position="105"/>
        <end position="123"/>
    </location>
</feature>
<evidence type="ECO:0000313" key="3">
    <source>
        <dbReference type="Proteomes" id="UP000243459"/>
    </source>
</evidence>
<accession>A0A5P1EWI9</accession>
<organism evidence="2 3">
    <name type="scientific">Asparagus officinalis</name>
    <name type="common">Garden asparagus</name>
    <dbReference type="NCBI Taxonomy" id="4686"/>
    <lineage>
        <taxon>Eukaryota</taxon>
        <taxon>Viridiplantae</taxon>
        <taxon>Streptophyta</taxon>
        <taxon>Embryophyta</taxon>
        <taxon>Tracheophyta</taxon>
        <taxon>Spermatophyta</taxon>
        <taxon>Magnoliopsida</taxon>
        <taxon>Liliopsida</taxon>
        <taxon>Asparagales</taxon>
        <taxon>Asparagaceae</taxon>
        <taxon>Asparagoideae</taxon>
        <taxon>Asparagus</taxon>
    </lineage>
</organism>
<dbReference type="AlphaFoldDB" id="A0A5P1EWI9"/>
<dbReference type="Proteomes" id="UP000243459">
    <property type="component" value="Chromosome 5"/>
</dbReference>
<feature type="compositionally biased region" description="Basic and acidic residues" evidence="1">
    <location>
        <begin position="124"/>
        <end position="146"/>
    </location>
</feature>
<gene>
    <name evidence="2" type="ORF">A4U43_C05F12270</name>
</gene>
<sequence>MILKKSEAAIHILPEQDVARYVHEEIKPSPTTVKAKVEEEVTGEKSLGKKRVQKENEAYEKLVMLNEAYEQALVARGVDILAIKAETEKKFSEEKRIRQNKGEPQIDEALIEGDQTQDMDIELEEAKVEAEKEEGKEEEGGKEGDQSHAMGSELEEGEKDDGKPLAISHLGRSTSVAELWKREKSEEEKNLLEMLNMGIPSSQDFDVRLPGTIDEGFYHNFIVEDIPDVSDDENKWLQHFLTLKVVNRTIFEVEDHTICRYDMLHLLRGGRLKDEIIEALVASLRTWLKLPENAHVERKYAIVTSYFSAILEGREIMNIEALHRESHMLRAGLAAQIICEGREWKKLWLKLDSDDPEYLLYFRGSDAPMIEWKY</sequence>